<sequence>MVLLILRPSLRGSTARSTPGITPAGSGSSLLERLTSRSSRSFPQWRPWLGSRSVSAKWVMRSSPIDAKPSKAKLVRGLVVTFLSLGVVVALTTNLDLPPSFGLIAFGLQWGFFLLQGWPQRSEKLYDASGSLTHLSIILAALLHDPVRSPRQILLSIFAVVWCTRLGTFLFNRISQDSKDSRFTELKEEFWSFSIAWNLQVLWVFLLELPVMLVNTSPQPPTGLWDVLGWSLWCSGFLLEAVADGQKFAFRGDPSNRGRFITTGLWRYSRHPNYFGEILMWIGLCTSFTSCVSCKAQLLAWISPAFNALLLIYVSGVPLLEKAGAKKWGQEPEYRHYMENTSCIVPWVPAPEYPGNESEGRSERAQAKQRDGIALHSLTRLSSDKMGPALDLGLNLVIFFALLSMAVCIFSVPGSDEKASKASSHRKRLADLGDEQESPLEQGQRCFGTVQRYSERNGIGFIACAPCRAVYGRDVQLFQEDWEALQLTVGSAVSFLLSVEERFPCPKGRPWAADVQRVR</sequence>
<feature type="transmembrane region" description="Helical" evidence="2">
    <location>
        <begin position="392"/>
        <end position="412"/>
    </location>
</feature>
<dbReference type="PROSITE" id="PS50244">
    <property type="entry name" value="S5A_REDUCTASE"/>
    <property type="match status" value="1"/>
</dbReference>
<feature type="region of interest" description="Disordered" evidence="1">
    <location>
        <begin position="416"/>
        <end position="436"/>
    </location>
</feature>
<organism evidence="3 4">
    <name type="scientific">Symbiodinium microadriaticum</name>
    <name type="common">Dinoflagellate</name>
    <name type="synonym">Zooxanthella microadriatica</name>
    <dbReference type="NCBI Taxonomy" id="2951"/>
    <lineage>
        <taxon>Eukaryota</taxon>
        <taxon>Sar</taxon>
        <taxon>Alveolata</taxon>
        <taxon>Dinophyceae</taxon>
        <taxon>Suessiales</taxon>
        <taxon>Symbiodiniaceae</taxon>
        <taxon>Symbiodinium</taxon>
    </lineage>
</organism>
<dbReference type="OrthoDB" id="424536at2759"/>
<protein>
    <submittedName>
        <fullName evidence="3">Uncharacterized protein</fullName>
    </submittedName>
</protein>
<evidence type="ECO:0000256" key="1">
    <source>
        <dbReference type="SAM" id="MobiDB-lite"/>
    </source>
</evidence>
<feature type="transmembrane region" description="Helical" evidence="2">
    <location>
        <begin position="74"/>
        <end position="95"/>
    </location>
</feature>
<name>A0A1Q9C4N0_SYMMI</name>
<feature type="transmembrane region" description="Helical" evidence="2">
    <location>
        <begin position="155"/>
        <end position="174"/>
    </location>
</feature>
<accession>A0A1Q9C4N0</accession>
<keyword evidence="2" id="KW-1133">Transmembrane helix</keyword>
<keyword evidence="4" id="KW-1185">Reference proteome</keyword>
<proteinExistence type="predicted"/>
<keyword evidence="2" id="KW-0812">Transmembrane</keyword>
<dbReference type="PANTHER" id="PTHR32251">
    <property type="entry name" value="3-OXO-5-ALPHA-STEROID 4-DEHYDROGENASE"/>
    <property type="match status" value="1"/>
</dbReference>
<dbReference type="GO" id="GO:0016020">
    <property type="term" value="C:membrane"/>
    <property type="evidence" value="ECO:0007669"/>
    <property type="project" value="TreeGrafter"/>
</dbReference>
<gene>
    <name evidence="3" type="ORF">AK812_SmicGene42037</name>
</gene>
<feature type="transmembrane region" description="Helical" evidence="2">
    <location>
        <begin position="299"/>
        <end position="320"/>
    </location>
</feature>
<dbReference type="PANTHER" id="PTHR32251:SF17">
    <property type="entry name" value="STEROID 5-ALPHA REDUCTASE C-TERMINAL DOMAIN-CONTAINING PROTEIN"/>
    <property type="match status" value="1"/>
</dbReference>
<comment type="caution">
    <text evidence="3">The sequence shown here is derived from an EMBL/GenBank/DDBJ whole genome shotgun (WGS) entry which is preliminary data.</text>
</comment>
<evidence type="ECO:0000313" key="4">
    <source>
        <dbReference type="Proteomes" id="UP000186817"/>
    </source>
</evidence>
<reference evidence="3 4" key="1">
    <citation type="submission" date="2016-02" db="EMBL/GenBank/DDBJ databases">
        <title>Genome analysis of coral dinoflagellate symbionts highlights evolutionary adaptations to a symbiotic lifestyle.</title>
        <authorList>
            <person name="Aranda M."/>
            <person name="Li Y."/>
            <person name="Liew Y.J."/>
            <person name="Baumgarten S."/>
            <person name="Simakov O."/>
            <person name="Wilson M."/>
            <person name="Piel J."/>
            <person name="Ashoor H."/>
            <person name="Bougouffa S."/>
            <person name="Bajic V.B."/>
            <person name="Ryu T."/>
            <person name="Ravasi T."/>
            <person name="Bayer T."/>
            <person name="Micklem G."/>
            <person name="Kim H."/>
            <person name="Bhak J."/>
            <person name="Lajeunesse T.C."/>
            <person name="Voolstra C.R."/>
        </authorList>
    </citation>
    <scope>NUCLEOTIDE SEQUENCE [LARGE SCALE GENOMIC DNA]</scope>
    <source>
        <strain evidence="3 4">CCMP2467</strain>
    </source>
</reference>
<dbReference type="EMBL" id="LSRX01001698">
    <property type="protein sequence ID" value="OLP77856.1"/>
    <property type="molecule type" value="Genomic_DNA"/>
</dbReference>
<dbReference type="Proteomes" id="UP000186817">
    <property type="component" value="Unassembled WGS sequence"/>
</dbReference>
<dbReference type="InterPro" id="IPR010721">
    <property type="entry name" value="UstE-like"/>
</dbReference>
<keyword evidence="2" id="KW-0472">Membrane</keyword>
<evidence type="ECO:0000256" key="2">
    <source>
        <dbReference type="SAM" id="Phobius"/>
    </source>
</evidence>
<dbReference type="Gene3D" id="1.20.120.1630">
    <property type="match status" value="1"/>
</dbReference>
<dbReference type="Pfam" id="PF06966">
    <property type="entry name" value="DUF1295"/>
    <property type="match status" value="1"/>
</dbReference>
<evidence type="ECO:0000313" key="3">
    <source>
        <dbReference type="EMBL" id="OLP77856.1"/>
    </source>
</evidence>
<dbReference type="AlphaFoldDB" id="A0A1Q9C4N0"/>